<dbReference type="SUPFAM" id="SSF51556">
    <property type="entry name" value="Metallo-dependent hydrolases"/>
    <property type="match status" value="1"/>
</dbReference>
<dbReference type="InterPro" id="IPR003764">
    <property type="entry name" value="GlcNAc_6-P_deAcase"/>
</dbReference>
<dbReference type="CDD" id="cd00854">
    <property type="entry name" value="NagA"/>
    <property type="match status" value="1"/>
</dbReference>
<evidence type="ECO:0000313" key="11">
    <source>
        <dbReference type="Proteomes" id="UP000326852"/>
    </source>
</evidence>
<feature type="binding site" evidence="8">
    <location>
        <position position="136"/>
    </location>
    <ligand>
        <name>Zn(2+)</name>
        <dbReference type="ChEBI" id="CHEBI:29105"/>
    </ligand>
</feature>
<feature type="binding site" evidence="7">
    <location>
        <position position="275"/>
    </location>
    <ligand>
        <name>substrate</name>
    </ligand>
</feature>
<dbReference type="Pfam" id="PF01979">
    <property type="entry name" value="Amidohydro_1"/>
    <property type="match status" value="1"/>
</dbReference>
<evidence type="ECO:0000256" key="2">
    <source>
        <dbReference type="ARBA" id="ARBA00022723"/>
    </source>
</evidence>
<reference evidence="10 11" key="1">
    <citation type="submission" date="2019-08" db="EMBL/GenBank/DDBJ databases">
        <title>Arthrobacter sp. nov., isolated from plateau pika and Tibetan wild ass.</title>
        <authorList>
            <person name="Ge Y."/>
        </authorList>
    </citation>
    <scope>NUCLEOTIDE SEQUENCE [LARGE SCALE GENOMIC DNA]</scope>
    <source>
        <strain evidence="10 11">785</strain>
    </source>
</reference>
<name>A0A5N6MDX5_9MICC</name>
<evidence type="ECO:0000256" key="6">
    <source>
        <dbReference type="PIRSR" id="PIRSR038994-1"/>
    </source>
</evidence>
<dbReference type="Gene3D" id="3.20.20.140">
    <property type="entry name" value="Metal-dependent hydrolases"/>
    <property type="match status" value="1"/>
</dbReference>
<proteinExistence type="inferred from homology"/>
<sequence>MNPTARSRDRGWIRGALLAPDELIADGALAFEGDRIVYAGPADGFDGRGWPDPVTAPEGALIIPGLVDLHCHGAVGSDFTTADAAGIRRAAAFLHAAGTTTLLASTVSAPKDVLLAAAGRLGAVAREGLIAGIHAEGPFLSAVRCGAQDPASLLAPEPGFVDEFLAASDGELVTMTYAPELPGAEDLVDRLITRGVTPSLGHTDASDSTAAASLEWAREEMEEAGFDGYAPRPTVTHLFNGMAPMHHRSPGPVAACLRAARRGDAVVELIADGVHLDPAMIRTVFDLAGPANVALVSDSMAATGLGDGSYRLGPADVVVSGGTARLGTDGGLAGGTATLLQCVRTAVDAGVPLADAVQAASAVPADVLRLADEVGALRRGLRADALVVSPELELHAVLRSGTWLPR</sequence>
<comment type="cofactor">
    <cofactor evidence="8">
        <name>a divalent metal cation</name>
        <dbReference type="ChEBI" id="CHEBI:60240"/>
    </cofactor>
    <text evidence="8">Binds 1 divalent metal cation per subunit.</text>
</comment>
<keyword evidence="3 5" id="KW-0378">Hydrolase</keyword>
<dbReference type="EMBL" id="VTFX01000007">
    <property type="protein sequence ID" value="KAD3436336.1"/>
    <property type="molecule type" value="Genomic_DNA"/>
</dbReference>
<evidence type="ECO:0000256" key="3">
    <source>
        <dbReference type="ARBA" id="ARBA00022801"/>
    </source>
</evidence>
<evidence type="ECO:0000256" key="4">
    <source>
        <dbReference type="ARBA" id="ARBA00023277"/>
    </source>
</evidence>
<evidence type="ECO:0000256" key="7">
    <source>
        <dbReference type="PIRSR" id="PIRSR038994-2"/>
    </source>
</evidence>
<evidence type="ECO:0000259" key="9">
    <source>
        <dbReference type="Pfam" id="PF01979"/>
    </source>
</evidence>
<dbReference type="GO" id="GO:0046872">
    <property type="term" value="F:metal ion binding"/>
    <property type="evidence" value="ECO:0007669"/>
    <property type="project" value="UniProtKB-KW"/>
</dbReference>
<dbReference type="RefSeq" id="WP_152273397.1">
    <property type="nucleotide sequence ID" value="NZ_VTFX01000007.1"/>
</dbReference>
<dbReference type="InterPro" id="IPR011059">
    <property type="entry name" value="Metal-dep_hydrolase_composite"/>
</dbReference>
<dbReference type="GO" id="GO:0008448">
    <property type="term" value="F:N-acetylglucosamine-6-phosphate deacetylase activity"/>
    <property type="evidence" value="ECO:0007669"/>
    <property type="project" value="InterPro"/>
</dbReference>
<dbReference type="GO" id="GO:0006046">
    <property type="term" value="P:N-acetylglucosamine catabolic process"/>
    <property type="evidence" value="ECO:0007669"/>
    <property type="project" value="TreeGrafter"/>
</dbReference>
<keyword evidence="4 5" id="KW-0119">Carbohydrate metabolism</keyword>
<dbReference type="InterPro" id="IPR032466">
    <property type="entry name" value="Metal_Hydrolase"/>
</dbReference>
<dbReference type="Proteomes" id="UP000326852">
    <property type="component" value="Unassembled WGS sequence"/>
</dbReference>
<evidence type="ECO:0000256" key="5">
    <source>
        <dbReference type="PIRNR" id="PIRNR038994"/>
    </source>
</evidence>
<feature type="binding site" evidence="7">
    <location>
        <begin position="332"/>
        <end position="334"/>
    </location>
    <ligand>
        <name>substrate</name>
    </ligand>
</feature>
<protein>
    <submittedName>
        <fullName evidence="10">Amidohydrolase family protein</fullName>
    </submittedName>
</protein>
<evidence type="ECO:0000256" key="8">
    <source>
        <dbReference type="PIRSR" id="PIRSR038994-3"/>
    </source>
</evidence>
<dbReference type="PANTHER" id="PTHR11113">
    <property type="entry name" value="N-ACETYLGLUCOSAMINE-6-PHOSPHATE DEACETYLASE"/>
    <property type="match status" value="1"/>
</dbReference>
<feature type="binding site" evidence="7">
    <location>
        <position position="147"/>
    </location>
    <ligand>
        <name>substrate</name>
    </ligand>
</feature>
<keyword evidence="11" id="KW-1185">Reference proteome</keyword>
<gene>
    <name evidence="10" type="ORF">GD627_16185</name>
</gene>
<feature type="binding site" evidence="7">
    <location>
        <begin position="240"/>
        <end position="241"/>
    </location>
    <ligand>
        <name>substrate</name>
    </ligand>
</feature>
<dbReference type="Gene3D" id="2.30.40.10">
    <property type="entry name" value="Urease, subunit C, domain 1"/>
    <property type="match status" value="1"/>
</dbReference>
<dbReference type="AlphaFoldDB" id="A0A5N6MDX5"/>
<accession>A0A5N6MDX5</accession>
<dbReference type="SUPFAM" id="SSF51338">
    <property type="entry name" value="Composite domain of metallo-dependent hydrolases"/>
    <property type="match status" value="1"/>
</dbReference>
<evidence type="ECO:0000256" key="1">
    <source>
        <dbReference type="ARBA" id="ARBA00010716"/>
    </source>
</evidence>
<feature type="active site" description="Proton donor/acceptor" evidence="6">
    <location>
        <position position="298"/>
    </location>
</feature>
<feature type="binding site" evidence="8">
    <location>
        <position position="202"/>
    </location>
    <ligand>
        <name>Zn(2+)</name>
        <dbReference type="ChEBI" id="CHEBI:29105"/>
    </ligand>
</feature>
<dbReference type="InterPro" id="IPR006680">
    <property type="entry name" value="Amidohydro-rel"/>
</dbReference>
<dbReference type="PIRSF" id="PIRSF038994">
    <property type="entry name" value="NagA"/>
    <property type="match status" value="1"/>
</dbReference>
<evidence type="ECO:0000313" key="10">
    <source>
        <dbReference type="EMBL" id="KAD3436336.1"/>
    </source>
</evidence>
<feature type="domain" description="Amidohydrolase-related" evidence="9">
    <location>
        <begin position="62"/>
        <end position="401"/>
    </location>
</feature>
<feature type="binding site" evidence="8">
    <location>
        <position position="237"/>
    </location>
    <ligand>
        <name>Zn(2+)</name>
        <dbReference type="ChEBI" id="CHEBI:29105"/>
    </ligand>
</feature>
<organism evidence="10 11">
    <name type="scientific">Arthrobacter yangruifuii</name>
    <dbReference type="NCBI Taxonomy" id="2606616"/>
    <lineage>
        <taxon>Bacteria</taxon>
        <taxon>Bacillati</taxon>
        <taxon>Actinomycetota</taxon>
        <taxon>Actinomycetes</taxon>
        <taxon>Micrococcales</taxon>
        <taxon>Micrococcaceae</taxon>
        <taxon>Arthrobacter</taxon>
    </lineage>
</organism>
<feature type="binding site" evidence="7">
    <location>
        <position position="248"/>
    </location>
    <ligand>
        <name>substrate</name>
    </ligand>
</feature>
<dbReference type="PANTHER" id="PTHR11113:SF14">
    <property type="entry name" value="N-ACETYLGLUCOSAMINE-6-PHOSPHATE DEACETYLASE"/>
    <property type="match status" value="1"/>
</dbReference>
<keyword evidence="2 8" id="KW-0479">Metal-binding</keyword>
<comment type="caution">
    <text evidence="10">The sequence shown here is derived from an EMBL/GenBank/DDBJ whole genome shotgun (WGS) entry which is preliminary data.</text>
</comment>
<comment type="similarity">
    <text evidence="1 5">Belongs to the metallo-dependent hydrolases superfamily. NagA family.</text>
</comment>